<gene>
    <name evidence="1" type="ORF">SAMN05216255_0542</name>
</gene>
<keyword evidence="2" id="KW-1185">Reference proteome</keyword>
<protein>
    <submittedName>
        <fullName evidence="1">Transcriptional antiterminator, Rof</fullName>
    </submittedName>
</protein>
<organism evidence="1 2">
    <name type="scientific">Pseudomonas segetis</name>
    <dbReference type="NCBI Taxonomy" id="298908"/>
    <lineage>
        <taxon>Bacteria</taxon>
        <taxon>Pseudomonadati</taxon>
        <taxon>Pseudomonadota</taxon>
        <taxon>Gammaproteobacteria</taxon>
        <taxon>Pseudomonadales</taxon>
        <taxon>Pseudomonadaceae</taxon>
        <taxon>Pseudomonas</taxon>
    </lineage>
</organism>
<dbReference type="SUPFAM" id="SSF101744">
    <property type="entry name" value="Rof/RNase P subunit-like"/>
    <property type="match status" value="1"/>
</dbReference>
<dbReference type="Proteomes" id="UP000242915">
    <property type="component" value="Unassembled WGS sequence"/>
</dbReference>
<dbReference type="Gene3D" id="2.30.30.400">
    <property type="entry name" value="Rof-like"/>
    <property type="match status" value="1"/>
</dbReference>
<name>A0A238ZNA9_9PSED</name>
<evidence type="ECO:0000313" key="2">
    <source>
        <dbReference type="Proteomes" id="UP000242915"/>
    </source>
</evidence>
<sequence length="94" mass="10404">MQQMPYQPLACALYDEIEIACLHSYDLAIELISGATLEGQALTTETSADKQEFLIIRTADDKVRVRLDQLQAITALTPGASFKRIEMNKPDSSS</sequence>
<dbReference type="InterPro" id="IPR038626">
    <property type="entry name" value="Rof-like_sf"/>
</dbReference>
<dbReference type="RefSeq" id="WP_089358710.1">
    <property type="nucleotide sequence ID" value="NZ_FZOG01000001.1"/>
</dbReference>
<proteinExistence type="predicted"/>
<dbReference type="InterPro" id="IPR009778">
    <property type="entry name" value="ROF"/>
</dbReference>
<dbReference type="InterPro" id="IPR023534">
    <property type="entry name" value="Rof/RNase_P-like"/>
</dbReference>
<accession>A0A238ZNA9</accession>
<reference evidence="2" key="1">
    <citation type="submission" date="2017-06" db="EMBL/GenBank/DDBJ databases">
        <authorList>
            <person name="Varghese N."/>
            <person name="Submissions S."/>
        </authorList>
    </citation>
    <scope>NUCLEOTIDE SEQUENCE [LARGE SCALE GENOMIC DNA]</scope>
    <source>
        <strain evidence="2">CIP 108523</strain>
    </source>
</reference>
<evidence type="ECO:0000313" key="1">
    <source>
        <dbReference type="EMBL" id="SNR84531.1"/>
    </source>
</evidence>
<dbReference type="Pfam" id="PF07073">
    <property type="entry name" value="ROF"/>
    <property type="match status" value="1"/>
</dbReference>
<dbReference type="AlphaFoldDB" id="A0A238ZNA9"/>
<dbReference type="EMBL" id="FZOG01000001">
    <property type="protein sequence ID" value="SNR84531.1"/>
    <property type="molecule type" value="Genomic_DNA"/>
</dbReference>